<dbReference type="AlphaFoldDB" id="A0A0K2XFQ1"/>
<dbReference type="Proteomes" id="UP000041394">
    <property type="component" value="Unassembled WGS sequence"/>
</dbReference>
<gene>
    <name evidence="1" type="ORF">HAL011_05550</name>
    <name evidence="2" type="ORF">HAL013_09340</name>
    <name evidence="3" type="ORF">HAL09_15220</name>
</gene>
<evidence type="ECO:0000313" key="1">
    <source>
        <dbReference type="EMBL" id="CRF40790.1"/>
    </source>
</evidence>
<keyword evidence="4" id="KW-1185">Reference proteome</keyword>
<accession>A0A0K2XFQ1</accession>
<dbReference type="EMBL" id="CDMH01000041">
    <property type="protein sequence ID" value="CRF42734.1"/>
    <property type="molecule type" value="Genomic_DNA"/>
</dbReference>
<name>A0A0K2XFQ1_9HELI</name>
<dbReference type="EMBL" id="CDML01000015">
    <property type="protein sequence ID" value="CRF40790.1"/>
    <property type="molecule type" value="Genomic_DNA"/>
</dbReference>
<evidence type="ECO:0000313" key="4">
    <source>
        <dbReference type="Proteomes" id="UP000038622"/>
    </source>
</evidence>
<organism evidence="3 5">
    <name type="scientific">Helicobacter ailurogastricus</name>
    <dbReference type="NCBI Taxonomy" id="1578720"/>
    <lineage>
        <taxon>Bacteria</taxon>
        <taxon>Pseudomonadati</taxon>
        <taxon>Campylobacterota</taxon>
        <taxon>Epsilonproteobacteria</taxon>
        <taxon>Campylobacterales</taxon>
        <taxon>Helicobacteraceae</taxon>
        <taxon>Helicobacter</taxon>
    </lineage>
</organism>
<dbReference type="RefSeq" id="WP_053941350.1">
    <property type="nucleotide sequence ID" value="NZ_CDMH01000041.1"/>
</dbReference>
<proteinExistence type="predicted"/>
<reference evidence="5 6" key="2">
    <citation type="submission" date="2014-12" db="EMBL/GenBank/DDBJ databases">
        <authorList>
            <person name="Jaenicke S."/>
        </authorList>
    </citation>
    <scope>NUCLEOTIDE SEQUENCE [LARGE SCALE GENOMIC DNA]</scope>
</reference>
<reference evidence="3" key="1">
    <citation type="submission" date="2014-12" db="EMBL/GenBank/DDBJ databases">
        <title>Whole genome sequences of four Staphylococcus schleiferi canine isolates.</title>
        <authorList>
            <person name="Misic A.M."/>
            <person name="Cain C."/>
            <person name="Morris D.O."/>
            <person name="Rankin S."/>
            <person name="Beiting D."/>
        </authorList>
    </citation>
    <scope>NUCLEOTIDE SEQUENCE</scope>
    <source>
        <strain evidence="1">ASB11</strain>
        <strain evidence="2">ASB13</strain>
        <strain evidence="3">ASB9</strain>
    </source>
</reference>
<dbReference type="OrthoDB" id="5329667at2"/>
<dbReference type="Proteomes" id="UP000045175">
    <property type="component" value="Unassembled WGS sequence"/>
</dbReference>
<evidence type="ECO:0000313" key="5">
    <source>
        <dbReference type="Proteomes" id="UP000041394"/>
    </source>
</evidence>
<reference evidence="4" key="3">
    <citation type="submission" date="2014-12" db="EMBL/GenBank/DDBJ databases">
        <authorList>
            <person name="Smet A."/>
        </authorList>
    </citation>
    <scope>NUCLEOTIDE SEQUENCE [LARGE SCALE GENOMIC DNA]</scope>
</reference>
<dbReference type="Proteomes" id="UP000038622">
    <property type="component" value="Unassembled WGS sequence"/>
</dbReference>
<protein>
    <submittedName>
        <fullName evidence="3">Uncharacterized protein</fullName>
    </submittedName>
</protein>
<evidence type="ECO:0000313" key="3">
    <source>
        <dbReference type="EMBL" id="CRF44901.1"/>
    </source>
</evidence>
<evidence type="ECO:0000313" key="6">
    <source>
        <dbReference type="Proteomes" id="UP000045175"/>
    </source>
</evidence>
<evidence type="ECO:0000313" key="2">
    <source>
        <dbReference type="EMBL" id="CRF42734.1"/>
    </source>
</evidence>
<dbReference type="STRING" id="1578720.HAL011_05550"/>
<sequence length="139" mass="15632">MMRLVRFEGSGQVFLSSRYGAIKARFNVSGAHALPISDASEIYTYQNANGLYRFSVCPGEGELNYLDYPKPLNFYALDLTLLDAYLVGGAFPPNVDLRAMQLVKEFLRVYDLNISKNALYLAPPFFKEVEEVYVNALNA</sequence>
<dbReference type="EMBL" id="CDMN01000064">
    <property type="protein sequence ID" value="CRF44901.1"/>
    <property type="molecule type" value="Genomic_DNA"/>
</dbReference>